<evidence type="ECO:0000313" key="2">
    <source>
        <dbReference type="EMBL" id="MDM5270906.1"/>
    </source>
</evidence>
<name>A0ABT7QX42_9BACT</name>
<dbReference type="Proteomes" id="UP001169069">
    <property type="component" value="Unassembled WGS sequence"/>
</dbReference>
<evidence type="ECO:0000313" key="3">
    <source>
        <dbReference type="Proteomes" id="UP001169069"/>
    </source>
</evidence>
<sequence>MKKIIFIGILSLTTFLSAEVLSDKAFTKYFIKTLKYLDSNVSIQEKGWFHLELSYAKDEGKVTAYLDNAYKAYQEDKGNLEEIVKRYAKNALDGLHSYDYDREVNIDNIVPIIKDTTYLDQLKEIREGNLTDAYEVYNKDLVIFYAEDTPERLSFLQATDISSLSISHKDLRALAVKNLNRILAQKIEIEPYEESFILHADGNFETSLILADELWKSRQIEVNGDYIVIVPARGLILVTGSKNKKGIDVLRAVAKGAETEASYPVSSQLFRFNGEKFVRFE</sequence>
<evidence type="ECO:0000256" key="1">
    <source>
        <dbReference type="SAM" id="SignalP"/>
    </source>
</evidence>
<protein>
    <submittedName>
        <fullName evidence="2">DUF1444 family protein</fullName>
    </submittedName>
</protein>
<reference evidence="2" key="1">
    <citation type="submission" date="2023-01" db="EMBL/GenBank/DDBJ databases">
        <title>Sulfurovum sp. zt1-1 genome assembly.</title>
        <authorList>
            <person name="Wang J."/>
        </authorList>
    </citation>
    <scope>NUCLEOTIDE SEQUENCE</scope>
    <source>
        <strain evidence="2">Zt1-1</strain>
    </source>
</reference>
<comment type="caution">
    <text evidence="2">The sequence shown here is derived from an EMBL/GenBank/DDBJ whole genome shotgun (WGS) entry which is preliminary data.</text>
</comment>
<dbReference type="Pfam" id="PF07285">
    <property type="entry name" value="DUF1444"/>
    <property type="match status" value="1"/>
</dbReference>
<keyword evidence="1" id="KW-0732">Signal</keyword>
<accession>A0ABT7QX42</accession>
<dbReference type="RefSeq" id="WP_289412182.1">
    <property type="nucleotide sequence ID" value="NZ_JAQIBD010000001.1"/>
</dbReference>
<keyword evidence="3" id="KW-1185">Reference proteome</keyword>
<feature type="chain" id="PRO_5045487019" evidence="1">
    <location>
        <begin position="19"/>
        <end position="281"/>
    </location>
</feature>
<organism evidence="2 3">
    <name type="scientific">Sulfurovum zhangzhouensis</name>
    <dbReference type="NCBI Taxonomy" id="3019067"/>
    <lineage>
        <taxon>Bacteria</taxon>
        <taxon>Pseudomonadati</taxon>
        <taxon>Campylobacterota</taxon>
        <taxon>Epsilonproteobacteria</taxon>
        <taxon>Campylobacterales</taxon>
        <taxon>Sulfurovaceae</taxon>
        <taxon>Sulfurovum</taxon>
    </lineage>
</organism>
<dbReference type="EMBL" id="JAQIBD010000001">
    <property type="protein sequence ID" value="MDM5270906.1"/>
    <property type="molecule type" value="Genomic_DNA"/>
</dbReference>
<proteinExistence type="predicted"/>
<feature type="signal peptide" evidence="1">
    <location>
        <begin position="1"/>
        <end position="18"/>
    </location>
</feature>
<gene>
    <name evidence="2" type="ORF">PGH07_01795</name>
</gene>
<dbReference type="InterPro" id="IPR010838">
    <property type="entry name" value="DUF1444"/>
</dbReference>